<proteinExistence type="predicted"/>
<gene>
    <name evidence="1" type="ORF">KIN20_013041</name>
</gene>
<dbReference type="AlphaFoldDB" id="A0AAD5MEZ5"/>
<accession>A0AAD5MEZ5</accession>
<reference evidence="1" key="1">
    <citation type="submission" date="2021-06" db="EMBL/GenBank/DDBJ databases">
        <title>Parelaphostrongylus tenuis whole genome reference sequence.</title>
        <authorList>
            <person name="Garwood T.J."/>
            <person name="Larsen P.A."/>
            <person name="Fountain-Jones N.M."/>
            <person name="Garbe J.R."/>
            <person name="Macchietto M.G."/>
            <person name="Kania S.A."/>
            <person name="Gerhold R.W."/>
            <person name="Richards J.E."/>
            <person name="Wolf T.M."/>
        </authorList>
    </citation>
    <scope>NUCLEOTIDE SEQUENCE</scope>
    <source>
        <strain evidence="1">MNPRO001-30</strain>
        <tissue evidence="1">Meninges</tissue>
    </source>
</reference>
<keyword evidence="2" id="KW-1185">Reference proteome</keyword>
<evidence type="ECO:0000313" key="1">
    <source>
        <dbReference type="EMBL" id="KAJ1355583.1"/>
    </source>
</evidence>
<comment type="caution">
    <text evidence="1">The sequence shown here is derived from an EMBL/GenBank/DDBJ whole genome shotgun (WGS) entry which is preliminary data.</text>
</comment>
<dbReference type="EMBL" id="JAHQIW010002509">
    <property type="protein sequence ID" value="KAJ1355583.1"/>
    <property type="molecule type" value="Genomic_DNA"/>
</dbReference>
<evidence type="ECO:0000313" key="2">
    <source>
        <dbReference type="Proteomes" id="UP001196413"/>
    </source>
</evidence>
<organism evidence="1 2">
    <name type="scientific">Parelaphostrongylus tenuis</name>
    <name type="common">Meningeal worm</name>
    <dbReference type="NCBI Taxonomy" id="148309"/>
    <lineage>
        <taxon>Eukaryota</taxon>
        <taxon>Metazoa</taxon>
        <taxon>Ecdysozoa</taxon>
        <taxon>Nematoda</taxon>
        <taxon>Chromadorea</taxon>
        <taxon>Rhabditida</taxon>
        <taxon>Rhabditina</taxon>
        <taxon>Rhabditomorpha</taxon>
        <taxon>Strongyloidea</taxon>
        <taxon>Metastrongylidae</taxon>
        <taxon>Parelaphostrongylus</taxon>
    </lineage>
</organism>
<dbReference type="Proteomes" id="UP001196413">
    <property type="component" value="Unassembled WGS sequence"/>
</dbReference>
<sequence>MVNRLTSVNDISELIARLIPETPFAPFDNVPIPFEPVIRNGPGELLEELRPSLPVGSIGRAPISLESLLDRGSGDLVADLGIPQIEIKMFRAFEDVIDHACVYGEYALKCLRESST</sequence>
<protein>
    <submittedName>
        <fullName evidence="1">Uncharacterized protein</fullName>
    </submittedName>
</protein>
<name>A0AAD5MEZ5_PARTN</name>